<evidence type="ECO:0000313" key="3">
    <source>
        <dbReference type="EMBL" id="OAJ38066.1"/>
    </source>
</evidence>
<proteinExistence type="predicted"/>
<dbReference type="VEuPathDB" id="FungiDB:BDEG_22034"/>
<keyword evidence="1" id="KW-0812">Transmembrane</keyword>
<feature type="domain" description="AB hydrolase-1" evidence="2">
    <location>
        <begin position="113"/>
        <end position="281"/>
    </location>
</feature>
<dbReference type="Proteomes" id="UP000077115">
    <property type="component" value="Unassembled WGS sequence"/>
</dbReference>
<protein>
    <recommendedName>
        <fullName evidence="2">AB hydrolase-1 domain-containing protein</fullName>
    </recommendedName>
</protein>
<reference evidence="3 4" key="1">
    <citation type="submission" date="2006-10" db="EMBL/GenBank/DDBJ databases">
        <title>The Genome Sequence of Batrachochytrium dendrobatidis JEL423.</title>
        <authorList>
            <consortium name="The Broad Institute Genome Sequencing Platform"/>
            <person name="Birren B."/>
            <person name="Lander E."/>
            <person name="Galagan J."/>
            <person name="Cuomo C."/>
            <person name="Devon K."/>
            <person name="Jaffe D."/>
            <person name="Butler J."/>
            <person name="Alvarez P."/>
            <person name="Gnerre S."/>
            <person name="Grabherr M."/>
            <person name="Kleber M."/>
            <person name="Mauceli E."/>
            <person name="Brockman W."/>
            <person name="Young S."/>
            <person name="LaButti K."/>
            <person name="Sykes S."/>
            <person name="DeCaprio D."/>
            <person name="Crawford M."/>
            <person name="Koehrsen M."/>
            <person name="Engels R."/>
            <person name="Montgomery P."/>
            <person name="Pearson M."/>
            <person name="Howarth C."/>
            <person name="Larson L."/>
            <person name="White J."/>
            <person name="O'Leary S."/>
            <person name="Kodira C."/>
            <person name="Zeng Q."/>
            <person name="Yandava C."/>
            <person name="Alvarado L."/>
            <person name="Longcore J."/>
            <person name="James T."/>
        </authorList>
    </citation>
    <scope>NUCLEOTIDE SEQUENCE [LARGE SCALE GENOMIC DNA]</scope>
    <source>
        <strain evidence="3 4">JEL423</strain>
    </source>
</reference>
<dbReference type="InterPro" id="IPR029058">
    <property type="entry name" value="AB_hydrolase_fold"/>
</dbReference>
<accession>A0A177WE50</accession>
<dbReference type="Gene3D" id="3.40.50.1820">
    <property type="entry name" value="alpha/beta hydrolase"/>
    <property type="match status" value="1"/>
</dbReference>
<reference evidence="3 4" key="2">
    <citation type="submission" date="2016-05" db="EMBL/GenBank/DDBJ databases">
        <title>Lineage-specific infection strategies underlie the spectrum of fungal disease in amphibians.</title>
        <authorList>
            <person name="Cuomo C.A."/>
            <person name="Farrer R.A."/>
            <person name="James T."/>
            <person name="Longcore J."/>
            <person name="Birren B."/>
        </authorList>
    </citation>
    <scope>NUCLEOTIDE SEQUENCE [LARGE SCALE GENOMIC DNA]</scope>
    <source>
        <strain evidence="3 4">JEL423</strain>
    </source>
</reference>
<evidence type="ECO:0000259" key="2">
    <source>
        <dbReference type="Pfam" id="PF12697"/>
    </source>
</evidence>
<dbReference type="EMBL" id="DS022301">
    <property type="protein sequence ID" value="OAJ38066.1"/>
    <property type="molecule type" value="Genomic_DNA"/>
</dbReference>
<dbReference type="OrthoDB" id="446723at2759"/>
<organism evidence="3 4">
    <name type="scientific">Batrachochytrium dendrobatidis (strain JEL423)</name>
    <dbReference type="NCBI Taxonomy" id="403673"/>
    <lineage>
        <taxon>Eukaryota</taxon>
        <taxon>Fungi</taxon>
        <taxon>Fungi incertae sedis</taxon>
        <taxon>Chytridiomycota</taxon>
        <taxon>Chytridiomycota incertae sedis</taxon>
        <taxon>Chytridiomycetes</taxon>
        <taxon>Rhizophydiales</taxon>
        <taxon>Rhizophydiales incertae sedis</taxon>
        <taxon>Batrachochytrium</taxon>
    </lineage>
</organism>
<dbReference type="InterPro" id="IPR000073">
    <property type="entry name" value="AB_hydrolase_1"/>
</dbReference>
<evidence type="ECO:0000313" key="4">
    <source>
        <dbReference type="Proteomes" id="UP000077115"/>
    </source>
</evidence>
<feature type="transmembrane region" description="Helical" evidence="1">
    <location>
        <begin position="5"/>
        <end position="25"/>
    </location>
</feature>
<dbReference type="PANTHER" id="PTHR12277:SF81">
    <property type="entry name" value="PROTEIN ABHD13"/>
    <property type="match status" value="1"/>
</dbReference>
<keyword evidence="1" id="KW-1133">Transmembrane helix</keyword>
<sequence length="411" mass="45353">MIAEVLVCTIIGYVLFMLVIFIRPYPIQHYLIYLNWLNFPSLKFRKGFESLGYRAGSVRNVSIKTSDGLTLGGWHILPRKATTNPTPGQAVPDDSDQRADQLLKSAERVYLYFHGNAGNRATFHRNDFYKMMSSLSVDSHVLAIDYRGFGDSSSAVPTEKGLALDSLAAYEWLVARGVAHTKIVLVGHSLGTGVATDLAYYLTNLTKSPLLQLFGGLILVSGYVSICDAAIGYPMLPLLKPFHGYHITECWIKERFVDHWESAQKISAIRTPILVIHGKEDIEINPWQGRALFLEAAGGRLGQKLVDDNGYWQLRESASKFMPHELDGVMITDLGTHEGDLWSVEVTAKSADIAANATTPNVAKPAGPVWLLEVAHGGHNTLSKFLVVSDTIESWTHECLDAELKSHGSSN</sequence>
<evidence type="ECO:0000256" key="1">
    <source>
        <dbReference type="SAM" id="Phobius"/>
    </source>
</evidence>
<dbReference type="AlphaFoldDB" id="A0A177WE50"/>
<gene>
    <name evidence="3" type="ORF">BDEG_22034</name>
</gene>
<dbReference type="PANTHER" id="PTHR12277">
    <property type="entry name" value="ALPHA/BETA HYDROLASE DOMAIN-CONTAINING PROTEIN"/>
    <property type="match status" value="1"/>
</dbReference>
<keyword evidence="1" id="KW-0472">Membrane</keyword>
<dbReference type="Pfam" id="PF12697">
    <property type="entry name" value="Abhydrolase_6"/>
    <property type="match status" value="1"/>
</dbReference>
<dbReference type="SUPFAM" id="SSF53474">
    <property type="entry name" value="alpha/beta-Hydrolases"/>
    <property type="match status" value="1"/>
</dbReference>
<dbReference type="eggNOG" id="KOG1552">
    <property type="taxonomic scope" value="Eukaryota"/>
</dbReference>
<name>A0A177WE50_BATDL</name>
<dbReference type="STRING" id="403673.A0A177WE50"/>